<dbReference type="HOGENOM" id="CLU_042658_0_0_5"/>
<dbReference type="CDD" id="cd00397">
    <property type="entry name" value="DNA_BRE_C"/>
    <property type="match status" value="1"/>
</dbReference>
<dbReference type="AlphaFoldDB" id="A4WQG8"/>
<dbReference type="Pfam" id="PF00589">
    <property type="entry name" value="Phage_integrase"/>
    <property type="match status" value="1"/>
</dbReference>
<evidence type="ECO:0000256" key="1">
    <source>
        <dbReference type="ARBA" id="ARBA00023172"/>
    </source>
</evidence>
<organism evidence="3">
    <name type="scientific">Cereibacter sphaeroides (strain ATCC 17025 / ATH 2.4.3)</name>
    <name type="common">Rhodobacter sphaeroides</name>
    <dbReference type="NCBI Taxonomy" id="349102"/>
    <lineage>
        <taxon>Bacteria</taxon>
        <taxon>Pseudomonadati</taxon>
        <taxon>Pseudomonadota</taxon>
        <taxon>Alphaproteobacteria</taxon>
        <taxon>Rhodobacterales</taxon>
        <taxon>Paracoccaceae</taxon>
        <taxon>Cereibacter</taxon>
    </lineage>
</organism>
<dbReference type="InterPro" id="IPR002104">
    <property type="entry name" value="Integrase_catalytic"/>
</dbReference>
<evidence type="ECO:0000259" key="2">
    <source>
        <dbReference type="PROSITE" id="PS51898"/>
    </source>
</evidence>
<reference evidence="3" key="1">
    <citation type="submission" date="2007-04" db="EMBL/GenBank/DDBJ databases">
        <title>Complete sequence of chromosome of Rhodobacter sphaeroides ATCC 17025.</title>
        <authorList>
            <consortium name="US DOE Joint Genome Institute"/>
            <person name="Copeland A."/>
            <person name="Lucas S."/>
            <person name="Lapidus A."/>
            <person name="Barry K."/>
            <person name="Detter J.C."/>
            <person name="Glavina del Rio T."/>
            <person name="Hammon N."/>
            <person name="Israni S."/>
            <person name="Dalin E."/>
            <person name="Tice H."/>
            <person name="Pitluck S."/>
            <person name="Chertkov O."/>
            <person name="Brettin T."/>
            <person name="Bruce D."/>
            <person name="Han C."/>
            <person name="Schmutz J."/>
            <person name="Larimer F."/>
            <person name="Land M."/>
            <person name="Hauser L."/>
            <person name="Kyrpides N."/>
            <person name="Kim E."/>
            <person name="Richardson P."/>
            <person name="Mackenzie C."/>
            <person name="Choudhary M."/>
            <person name="Donohue T.J."/>
            <person name="Kaplan S."/>
        </authorList>
    </citation>
    <scope>NUCLEOTIDE SEQUENCE [LARGE SCALE GENOMIC DNA]</scope>
    <source>
        <strain evidence="3">ATCC 17025</strain>
    </source>
</reference>
<dbReference type="EMBL" id="CP000661">
    <property type="protein sequence ID" value="ABP69632.1"/>
    <property type="molecule type" value="Genomic_DNA"/>
</dbReference>
<sequence length="497" mass="56614">MHHRRRGTYHLIRWLPEPSLAGRRIPVLLVEPDHGTILYEAWWYFTCRETATKSDSWKIVAARTIGRFYDSCRVEGLADKILGNELPPTYAENLIQKYLTRLQFGTLEADGHDPTGLNWNPTSEKDVYNAIYHLRRFLLKLDDHMGNTSCAATRFARGAVNALAIERRRAKSPLFNSQPKTQSVWTAATAAHPIIRARGFPLQLLPRLISTGCRRNHPIMEFRGPNGAPTTASDFNINLLMAVLLMAGGGLRTSEIFHIYVDDVSPTEVRLYHPSEGQVYDGHRVVRRDIYLQRVFGLKPRHLIRGQQKAGWKNIEITESGNWSPVYFLPGWQQWFYEVFRAYRQYVMKDRTHHPYLFVSTDAASACDPWTIGALRKAFEKALNKIGVEQRHSDGTTPHGMRHAYGQALVNAGVHPILIKTCMHHCDLDSQLVYTRPDPGKVNKQLQEAYAASFAEASSSRPYASGITTESILDYNFTADPLGMFRQLELEPQHGFR</sequence>
<dbReference type="SUPFAM" id="SSF56349">
    <property type="entry name" value="DNA breaking-rejoining enzymes"/>
    <property type="match status" value="1"/>
</dbReference>
<evidence type="ECO:0000313" key="3">
    <source>
        <dbReference type="EMBL" id="ABP69632.1"/>
    </source>
</evidence>
<feature type="domain" description="Tyr recombinase" evidence="2">
    <location>
        <begin position="204"/>
        <end position="451"/>
    </location>
</feature>
<dbReference type="InterPro" id="IPR013762">
    <property type="entry name" value="Integrase-like_cat_sf"/>
</dbReference>
<name>A4WQG8_CERS5</name>
<dbReference type="GO" id="GO:0006310">
    <property type="term" value="P:DNA recombination"/>
    <property type="evidence" value="ECO:0007669"/>
    <property type="project" value="UniProtKB-KW"/>
</dbReference>
<dbReference type="STRING" id="349102.Rsph17025_0726"/>
<dbReference type="eggNOG" id="COG4974">
    <property type="taxonomic scope" value="Bacteria"/>
</dbReference>
<dbReference type="GO" id="GO:0003677">
    <property type="term" value="F:DNA binding"/>
    <property type="evidence" value="ECO:0007669"/>
    <property type="project" value="InterPro"/>
</dbReference>
<dbReference type="BioCyc" id="RSPH349102:G1G8M-751-MONOMER"/>
<dbReference type="InterPro" id="IPR011010">
    <property type="entry name" value="DNA_brk_join_enz"/>
</dbReference>
<dbReference type="PROSITE" id="PS51898">
    <property type="entry name" value="TYR_RECOMBINASE"/>
    <property type="match status" value="1"/>
</dbReference>
<gene>
    <name evidence="3" type="ordered locus">Rsph17025_0726</name>
</gene>
<dbReference type="GO" id="GO:0015074">
    <property type="term" value="P:DNA integration"/>
    <property type="evidence" value="ECO:0007669"/>
    <property type="project" value="InterPro"/>
</dbReference>
<dbReference type="KEGG" id="rsq:Rsph17025_0726"/>
<keyword evidence="1" id="KW-0233">DNA recombination</keyword>
<accession>A4WQG8</accession>
<dbReference type="Gene3D" id="1.10.443.10">
    <property type="entry name" value="Intergrase catalytic core"/>
    <property type="match status" value="1"/>
</dbReference>
<proteinExistence type="predicted"/>
<protein>
    <submittedName>
        <fullName evidence="3">Phage integrase family protein</fullName>
    </submittedName>
</protein>